<dbReference type="SMART" id="SM00345">
    <property type="entry name" value="HTH_GNTR"/>
    <property type="match status" value="1"/>
</dbReference>
<evidence type="ECO:0000256" key="2">
    <source>
        <dbReference type="ARBA" id="ARBA00023125"/>
    </source>
</evidence>
<evidence type="ECO:0000313" key="5">
    <source>
        <dbReference type="EMBL" id="ONN71037.1"/>
    </source>
</evidence>
<dbReference type="InterPro" id="IPR008920">
    <property type="entry name" value="TF_FadR/GntR_C"/>
</dbReference>
<protein>
    <submittedName>
        <fullName evidence="5">GntR family transcriptional regulator</fullName>
    </submittedName>
</protein>
<dbReference type="SMART" id="SM00895">
    <property type="entry name" value="FCD"/>
    <property type="match status" value="1"/>
</dbReference>
<dbReference type="Pfam" id="PF00392">
    <property type="entry name" value="GntR"/>
    <property type="match status" value="1"/>
</dbReference>
<comment type="caution">
    <text evidence="5">The sequence shown here is derived from an EMBL/GenBank/DDBJ whole genome shotgun (WGS) entry which is preliminary data.</text>
</comment>
<dbReference type="PRINTS" id="PR00035">
    <property type="entry name" value="HTHGNTR"/>
</dbReference>
<keyword evidence="1" id="KW-0805">Transcription regulation</keyword>
<gene>
    <name evidence="5" type="ORF">BVL52_11005</name>
</gene>
<dbReference type="InterPro" id="IPR036390">
    <property type="entry name" value="WH_DNA-bd_sf"/>
</dbReference>
<feature type="domain" description="HTH gntR-type" evidence="4">
    <location>
        <begin position="13"/>
        <end position="81"/>
    </location>
</feature>
<dbReference type="SUPFAM" id="SSF46785">
    <property type="entry name" value="Winged helix' DNA-binding domain"/>
    <property type="match status" value="1"/>
</dbReference>
<keyword evidence="6" id="KW-1185">Reference proteome</keyword>
<name>A0ABX3IRP3_9PSED</name>
<dbReference type="InterPro" id="IPR011711">
    <property type="entry name" value="GntR_C"/>
</dbReference>
<dbReference type="PROSITE" id="PS50949">
    <property type="entry name" value="HTH_GNTR"/>
    <property type="match status" value="1"/>
</dbReference>
<dbReference type="Gene3D" id="1.20.120.530">
    <property type="entry name" value="GntR ligand-binding domain-like"/>
    <property type="match status" value="1"/>
</dbReference>
<evidence type="ECO:0000256" key="3">
    <source>
        <dbReference type="ARBA" id="ARBA00023163"/>
    </source>
</evidence>
<dbReference type="PANTHER" id="PTHR43537">
    <property type="entry name" value="TRANSCRIPTIONAL REGULATOR, GNTR FAMILY"/>
    <property type="match status" value="1"/>
</dbReference>
<evidence type="ECO:0000259" key="4">
    <source>
        <dbReference type="PROSITE" id="PS50949"/>
    </source>
</evidence>
<proteinExistence type="predicted"/>
<keyword evidence="3" id="KW-0804">Transcription</keyword>
<evidence type="ECO:0000256" key="1">
    <source>
        <dbReference type="ARBA" id="ARBA00023015"/>
    </source>
</evidence>
<keyword evidence="2" id="KW-0238">DNA-binding</keyword>
<dbReference type="PANTHER" id="PTHR43537:SF5">
    <property type="entry name" value="UXU OPERON TRANSCRIPTIONAL REGULATOR"/>
    <property type="match status" value="1"/>
</dbReference>
<dbReference type="InterPro" id="IPR036388">
    <property type="entry name" value="WH-like_DNA-bd_sf"/>
</dbReference>
<dbReference type="SUPFAM" id="SSF48008">
    <property type="entry name" value="GntR ligand-binding domain-like"/>
    <property type="match status" value="1"/>
</dbReference>
<reference evidence="5 6" key="1">
    <citation type="submission" date="2017-01" db="EMBL/GenBank/DDBJ databases">
        <title>Pseudomonas psychrotolerans genome sequencing and assembly.</title>
        <authorList>
            <person name="Vyas B."/>
            <person name="Mayilraj S."/>
        </authorList>
    </citation>
    <scope>NUCLEOTIDE SEQUENCE [LARGE SCALE GENOMIC DNA]</scope>
    <source>
        <strain evidence="5 6">SDS18</strain>
    </source>
</reference>
<evidence type="ECO:0000313" key="6">
    <source>
        <dbReference type="Proteomes" id="UP000189310"/>
    </source>
</evidence>
<dbReference type="RefSeq" id="WP_077171929.1">
    <property type="nucleotide sequence ID" value="NZ_MTLN01000006.1"/>
</dbReference>
<dbReference type="Proteomes" id="UP000189310">
    <property type="component" value="Unassembled WGS sequence"/>
</dbReference>
<dbReference type="Gene3D" id="1.10.10.10">
    <property type="entry name" value="Winged helix-like DNA-binding domain superfamily/Winged helix DNA-binding domain"/>
    <property type="match status" value="1"/>
</dbReference>
<dbReference type="Pfam" id="PF07729">
    <property type="entry name" value="FCD"/>
    <property type="match status" value="1"/>
</dbReference>
<organism evidence="5 6">
    <name type="scientific">Pseudomonas oryzihabitans</name>
    <dbReference type="NCBI Taxonomy" id="47885"/>
    <lineage>
        <taxon>Bacteria</taxon>
        <taxon>Pseudomonadati</taxon>
        <taxon>Pseudomonadota</taxon>
        <taxon>Gammaproteobacteria</taxon>
        <taxon>Pseudomonadales</taxon>
        <taxon>Pseudomonadaceae</taxon>
        <taxon>Pseudomonas</taxon>
    </lineage>
</organism>
<dbReference type="InterPro" id="IPR000524">
    <property type="entry name" value="Tscrpt_reg_HTH_GntR"/>
</dbReference>
<dbReference type="EMBL" id="MTLN01000006">
    <property type="protein sequence ID" value="ONN71037.1"/>
    <property type="molecule type" value="Genomic_DNA"/>
</dbReference>
<accession>A0ABX3IRP3</accession>
<dbReference type="CDD" id="cd07377">
    <property type="entry name" value="WHTH_GntR"/>
    <property type="match status" value="1"/>
</dbReference>
<sequence>MAFTRDALEQTRPRRAEELTAQLAELIRSGHYRRGDKLPTELDIVQEYHFSRTVVREALLRLQAAGLVETRRSVGTFVVDLPAPPTLQAGPDTVASREDVLHLLEVRIGLEVAAAGLAAQRRTAEELADIKAALLQLKEQTSPQSGVAIQADFQFHLKIAKASGNTYLLDIMKHLGTKLIPRTRLASAYGRHADRNAYLTLLHSEHERIYEAIAWQIPESAQAAMFLHLQASQRRLLAAARESSVKD</sequence>